<evidence type="ECO:0000256" key="6">
    <source>
        <dbReference type="ARBA" id="ARBA00022837"/>
    </source>
</evidence>
<comment type="PTM">
    <text evidence="12">Glycosylated.</text>
</comment>
<feature type="binding site" evidence="10">
    <location>
        <position position="171"/>
    </location>
    <ligand>
        <name>Ca(2+)</name>
        <dbReference type="ChEBI" id="CHEBI:29108"/>
        <label>1</label>
        <note>catalytic</note>
    </ligand>
</feature>
<organism evidence="14 15">
    <name type="scientific">Lepisosteus oculatus</name>
    <name type="common">Spotted gar</name>
    <dbReference type="NCBI Taxonomy" id="7918"/>
    <lineage>
        <taxon>Eukaryota</taxon>
        <taxon>Metazoa</taxon>
        <taxon>Chordata</taxon>
        <taxon>Craniata</taxon>
        <taxon>Vertebrata</taxon>
        <taxon>Euteleostomi</taxon>
        <taxon>Actinopterygii</taxon>
        <taxon>Neopterygii</taxon>
        <taxon>Holostei</taxon>
        <taxon>Semionotiformes</taxon>
        <taxon>Lepisosteidae</taxon>
        <taxon>Lepisosteus</taxon>
    </lineage>
</organism>
<feature type="disulfide bond" description="In form B" evidence="11">
    <location>
        <begin position="43"/>
        <end position="354"/>
    </location>
</feature>
<keyword evidence="6 10" id="KW-0106">Calcium</keyword>
<dbReference type="GO" id="GO:0046872">
    <property type="term" value="F:metal ion binding"/>
    <property type="evidence" value="ECO:0007669"/>
    <property type="project" value="UniProtKB-KW"/>
</dbReference>
<feature type="binding site" evidence="10">
    <location>
        <position position="270"/>
    </location>
    <ligand>
        <name>Ca(2+)</name>
        <dbReference type="ChEBI" id="CHEBI:29108"/>
        <label>1</label>
        <note>catalytic</note>
    </ligand>
</feature>
<evidence type="ECO:0000313" key="14">
    <source>
        <dbReference type="Ensembl" id="ENSLOCP00000013415.1"/>
    </source>
</evidence>
<comment type="cofactor">
    <cofactor evidence="10 13">
        <name>Ca(2+)</name>
        <dbReference type="ChEBI" id="CHEBI:29108"/>
    </cofactor>
    <text evidence="10 13">Binds 2 calcium ions per subunit.</text>
</comment>
<dbReference type="InterPro" id="IPR011042">
    <property type="entry name" value="6-blade_b-propeller_TolB-like"/>
</dbReference>
<dbReference type="FunFam" id="2.120.10.30:FF:000023">
    <property type="entry name" value="Serum paraoxonase/arylesterase 2"/>
    <property type="match status" value="1"/>
</dbReference>
<dbReference type="PRINTS" id="PR01785">
    <property type="entry name" value="PARAOXONASE"/>
</dbReference>
<keyword evidence="5 13" id="KW-0378">Hydrolase</keyword>
<feature type="binding site" evidence="10">
    <location>
        <position position="118"/>
    </location>
    <ligand>
        <name>Ca(2+)</name>
        <dbReference type="ChEBI" id="CHEBI:29108"/>
        <label>1</label>
        <note>catalytic</note>
    </ligand>
</feature>
<feature type="binding site" evidence="10">
    <location>
        <position position="271"/>
    </location>
    <ligand>
        <name>Ca(2+)</name>
        <dbReference type="ChEBI" id="CHEBI:29108"/>
        <label>1</label>
        <note>catalytic</note>
    </ligand>
</feature>
<dbReference type="Gene3D" id="2.120.10.30">
    <property type="entry name" value="TolB, C-terminal domain"/>
    <property type="match status" value="1"/>
</dbReference>
<dbReference type="InterPro" id="IPR051288">
    <property type="entry name" value="Serum_paraoxonase/arylesterase"/>
</dbReference>
<evidence type="ECO:0000256" key="1">
    <source>
        <dbReference type="ARBA" id="ARBA00000368"/>
    </source>
</evidence>
<reference evidence="14" key="3">
    <citation type="submission" date="2025-09" db="UniProtKB">
        <authorList>
            <consortium name="Ensembl"/>
        </authorList>
    </citation>
    <scope>IDENTIFICATION</scope>
</reference>
<dbReference type="EMBL" id="AHAT01004630">
    <property type="status" value="NOT_ANNOTATED_CDS"/>
    <property type="molecule type" value="Genomic_DNA"/>
</dbReference>
<reference evidence="14" key="2">
    <citation type="submission" date="2025-08" db="UniProtKB">
        <authorList>
            <consortium name="Ensembl"/>
        </authorList>
    </citation>
    <scope>IDENTIFICATION</scope>
</reference>
<reference evidence="15" key="1">
    <citation type="submission" date="2011-12" db="EMBL/GenBank/DDBJ databases">
        <title>The Draft Genome of Lepisosteus oculatus.</title>
        <authorList>
            <consortium name="The Broad Institute Genome Assembly &amp; Analysis Group"/>
            <consortium name="Computational R&amp;D Group"/>
            <consortium name="and Sequencing Platform"/>
            <person name="Di Palma F."/>
            <person name="Alfoldi J."/>
            <person name="Johnson J."/>
            <person name="Berlin A."/>
            <person name="Gnerre S."/>
            <person name="Jaffe D."/>
            <person name="MacCallum I."/>
            <person name="Young S."/>
            <person name="Walker B.J."/>
            <person name="Lander E.S."/>
            <person name="Lindblad-Toh K."/>
        </authorList>
    </citation>
    <scope>NUCLEOTIDE SEQUENCE [LARGE SCALE GENOMIC DNA]</scope>
</reference>
<dbReference type="Ensembl" id="ENSLOCT00000013444.1">
    <property type="protein sequence ID" value="ENSLOCP00000013415.1"/>
    <property type="gene ID" value="ENSLOCG00000010932.1"/>
</dbReference>
<sequence length="361" mass="40418">MGKILIVTAIAGVLLAFLGERYMTFRTKLMASRDIISNHLPNCVYIKGLGKEYGSEDLTILPGGLALISTGLKYPNLRRLSDDPGKIYALNLEEGNLKPVELKISRGFDLDSFFPHGISTFIDEKDQTVYLFVVNHPDFKSTVEIFRFVEEDSSLTHLKTIEHELLHSVNDIVAVGPESFYATNDHYFTNALFSVEYMIGLALCNVVYYSPEEVREAAAGFYSANGINISPDKKHLYVGDVFDHVVHVLEIQENKTLVPLKKVDVGTLPDNIEVDSVTGDLWLGCHPNAWRLLRYDPENPPGSEVIQIQNIHSEKPTVTKVYVDDGHVIEGSSVATPYKGKLFIGTMYQKAIICDLKQHRN</sequence>
<dbReference type="GeneTree" id="ENSGT00390000008932"/>
<keyword evidence="3 10" id="KW-0479">Metal-binding</keyword>
<keyword evidence="8 12" id="KW-0325">Glycoprotein</keyword>
<evidence type="ECO:0000256" key="3">
    <source>
        <dbReference type="ARBA" id="ARBA00022723"/>
    </source>
</evidence>
<comment type="similarity">
    <text evidence="2 13">Belongs to the paraoxonase family.</text>
</comment>
<name>W5MYF6_LEPOC</name>
<feature type="binding site" evidence="10">
    <location>
        <position position="225"/>
    </location>
    <ligand>
        <name>Ca(2+)</name>
        <dbReference type="ChEBI" id="CHEBI:29108"/>
        <label>1</label>
        <note>catalytic</note>
    </ligand>
</feature>
<feature type="glycosylation site" description="N-linked (GlcNAc...) asparagine" evidence="12">
    <location>
        <position position="254"/>
    </location>
</feature>
<keyword evidence="7 11" id="KW-1015">Disulfide bond</keyword>
<evidence type="ECO:0000256" key="8">
    <source>
        <dbReference type="ARBA" id="ARBA00023180"/>
    </source>
</evidence>
<accession>W5MYF6</accession>
<dbReference type="EC" id="3.1.1.2" evidence="13"/>
<dbReference type="AlphaFoldDB" id="W5MYF6"/>
<proteinExistence type="inferred from homology"/>
<keyword evidence="4" id="KW-0732">Signal</keyword>
<evidence type="ECO:0000256" key="10">
    <source>
        <dbReference type="PIRSR" id="PIRSR602640-2"/>
    </source>
</evidence>
<dbReference type="Pfam" id="PF01731">
    <property type="entry name" value="Arylesterase"/>
    <property type="match status" value="1"/>
</dbReference>
<keyword evidence="15" id="KW-1185">Reference proteome</keyword>
<dbReference type="Proteomes" id="UP000018468">
    <property type="component" value="Linkage group LG11"/>
</dbReference>
<evidence type="ECO:0000256" key="2">
    <source>
        <dbReference type="ARBA" id="ARBA00008595"/>
    </source>
</evidence>
<dbReference type="PANTHER" id="PTHR11799:SF12">
    <property type="entry name" value="PARAOXONASE-RELATED"/>
    <property type="match status" value="1"/>
</dbReference>
<evidence type="ECO:0000256" key="9">
    <source>
        <dbReference type="PIRSR" id="PIRSR602640-1"/>
    </source>
</evidence>
<evidence type="ECO:0000256" key="5">
    <source>
        <dbReference type="ARBA" id="ARBA00022801"/>
    </source>
</evidence>
<evidence type="ECO:0000256" key="4">
    <source>
        <dbReference type="ARBA" id="ARBA00022729"/>
    </source>
</evidence>
<feature type="binding site" evidence="10">
    <location>
        <position position="56"/>
    </location>
    <ligand>
        <name>Ca(2+)</name>
        <dbReference type="ChEBI" id="CHEBI:29108"/>
        <label>1</label>
        <note>catalytic</note>
    </ligand>
</feature>
<feature type="active site" description="Proton acceptor" evidence="9">
    <location>
        <position position="116"/>
    </location>
</feature>
<evidence type="ECO:0000256" key="13">
    <source>
        <dbReference type="RuleBase" id="RU368025"/>
    </source>
</evidence>
<dbReference type="InterPro" id="IPR002640">
    <property type="entry name" value="Arylesterase"/>
</dbReference>
<dbReference type="SUPFAM" id="SSF63829">
    <property type="entry name" value="Calcium-dependent phosphotriesterase"/>
    <property type="match status" value="1"/>
</dbReference>
<feature type="binding site" evidence="10">
    <location>
        <position position="170"/>
    </location>
    <ligand>
        <name>Ca(2+)</name>
        <dbReference type="ChEBI" id="CHEBI:29108"/>
        <label>1</label>
        <note>catalytic</note>
    </ligand>
</feature>
<evidence type="ECO:0000256" key="11">
    <source>
        <dbReference type="PIRSR" id="PIRSR602640-3"/>
    </source>
</evidence>
<comment type="catalytic activity">
    <reaction evidence="1 13">
        <text>a phenyl acetate + H2O = a phenol + acetate + H(+)</text>
        <dbReference type="Rhea" id="RHEA:17309"/>
        <dbReference type="ChEBI" id="CHEBI:15377"/>
        <dbReference type="ChEBI" id="CHEBI:15378"/>
        <dbReference type="ChEBI" id="CHEBI:30089"/>
        <dbReference type="ChEBI" id="CHEBI:33853"/>
        <dbReference type="ChEBI" id="CHEBI:140310"/>
        <dbReference type="EC" id="3.1.1.2"/>
    </reaction>
</comment>
<protein>
    <recommendedName>
        <fullName evidence="13">Paraoxonase</fullName>
        <ecNumber evidence="13">3.1.1.2</ecNumber>
    </recommendedName>
</protein>
<feature type="binding site" evidence="10">
    <location>
        <position position="57"/>
    </location>
    <ligand>
        <name>Ca(2+)</name>
        <dbReference type="ChEBI" id="CHEBI:29108"/>
        <label>1</label>
        <note>catalytic</note>
    </ligand>
</feature>
<dbReference type="Bgee" id="ENSLOCG00000010932">
    <property type="expression patterns" value="Expressed in heart and 13 other cell types or tissues"/>
</dbReference>
<dbReference type="PANTHER" id="PTHR11799">
    <property type="entry name" value="PARAOXONASE"/>
    <property type="match status" value="1"/>
</dbReference>
<evidence type="ECO:0000256" key="12">
    <source>
        <dbReference type="PIRSR" id="PIRSR602640-4"/>
    </source>
</evidence>
<evidence type="ECO:0000256" key="7">
    <source>
        <dbReference type="ARBA" id="ARBA00023157"/>
    </source>
</evidence>
<dbReference type="GO" id="GO:0004064">
    <property type="term" value="F:arylesterase activity"/>
    <property type="evidence" value="ECO:0007669"/>
    <property type="project" value="UniProtKB-UniRule"/>
</dbReference>
<evidence type="ECO:0000313" key="15">
    <source>
        <dbReference type="Proteomes" id="UP000018468"/>
    </source>
</evidence>